<dbReference type="Proteomes" id="UP000184063">
    <property type="component" value="Unassembled WGS sequence"/>
</dbReference>
<gene>
    <name evidence="1" type="ORF">ASPFODRAFT_44573</name>
</gene>
<evidence type="ECO:0000313" key="2">
    <source>
        <dbReference type="Proteomes" id="UP000184063"/>
    </source>
</evidence>
<dbReference type="EMBL" id="KV878239">
    <property type="protein sequence ID" value="OJZ88815.1"/>
    <property type="molecule type" value="Genomic_DNA"/>
</dbReference>
<proteinExistence type="predicted"/>
<name>A0A1M3TPY6_ASPLC</name>
<protein>
    <submittedName>
        <fullName evidence="1">Uncharacterized protein</fullName>
    </submittedName>
</protein>
<reference evidence="2" key="1">
    <citation type="journal article" date="2017" name="Genome Biol.">
        <title>Comparative genomics reveals high biological diversity and specific adaptations in the industrially and medically important fungal genus Aspergillus.</title>
        <authorList>
            <person name="de Vries R.P."/>
            <person name="Riley R."/>
            <person name="Wiebenga A."/>
            <person name="Aguilar-Osorio G."/>
            <person name="Amillis S."/>
            <person name="Uchima C.A."/>
            <person name="Anderluh G."/>
            <person name="Asadollahi M."/>
            <person name="Askin M."/>
            <person name="Barry K."/>
            <person name="Battaglia E."/>
            <person name="Bayram O."/>
            <person name="Benocci T."/>
            <person name="Braus-Stromeyer S.A."/>
            <person name="Caldana C."/>
            <person name="Canovas D."/>
            <person name="Cerqueira G.C."/>
            <person name="Chen F."/>
            <person name="Chen W."/>
            <person name="Choi C."/>
            <person name="Clum A."/>
            <person name="Dos Santos R.A."/>
            <person name="Damasio A.R."/>
            <person name="Diallinas G."/>
            <person name="Emri T."/>
            <person name="Fekete E."/>
            <person name="Flipphi M."/>
            <person name="Freyberg S."/>
            <person name="Gallo A."/>
            <person name="Gournas C."/>
            <person name="Habgood R."/>
            <person name="Hainaut M."/>
            <person name="Harispe M.L."/>
            <person name="Henrissat B."/>
            <person name="Hilden K.S."/>
            <person name="Hope R."/>
            <person name="Hossain A."/>
            <person name="Karabika E."/>
            <person name="Karaffa L."/>
            <person name="Karanyi Z."/>
            <person name="Krasevec N."/>
            <person name="Kuo A."/>
            <person name="Kusch H."/>
            <person name="LaButti K."/>
            <person name="Lagendijk E.L."/>
            <person name="Lapidus A."/>
            <person name="Levasseur A."/>
            <person name="Lindquist E."/>
            <person name="Lipzen A."/>
            <person name="Logrieco A.F."/>
            <person name="MacCabe A."/>
            <person name="Maekelae M.R."/>
            <person name="Malavazi I."/>
            <person name="Melin P."/>
            <person name="Meyer V."/>
            <person name="Mielnichuk N."/>
            <person name="Miskei M."/>
            <person name="Molnar A.P."/>
            <person name="Mule G."/>
            <person name="Ngan C.Y."/>
            <person name="Orejas M."/>
            <person name="Orosz E."/>
            <person name="Ouedraogo J.P."/>
            <person name="Overkamp K.M."/>
            <person name="Park H.-S."/>
            <person name="Perrone G."/>
            <person name="Piumi F."/>
            <person name="Punt P.J."/>
            <person name="Ram A.F."/>
            <person name="Ramon A."/>
            <person name="Rauscher S."/>
            <person name="Record E."/>
            <person name="Riano-Pachon D.M."/>
            <person name="Robert V."/>
            <person name="Roehrig J."/>
            <person name="Ruller R."/>
            <person name="Salamov A."/>
            <person name="Salih N.S."/>
            <person name="Samson R.A."/>
            <person name="Sandor E."/>
            <person name="Sanguinetti M."/>
            <person name="Schuetze T."/>
            <person name="Sepcic K."/>
            <person name="Shelest E."/>
            <person name="Sherlock G."/>
            <person name="Sophianopoulou V."/>
            <person name="Squina F.M."/>
            <person name="Sun H."/>
            <person name="Susca A."/>
            <person name="Todd R.B."/>
            <person name="Tsang A."/>
            <person name="Unkles S.E."/>
            <person name="van de Wiele N."/>
            <person name="van Rossen-Uffink D."/>
            <person name="Oliveira J.V."/>
            <person name="Vesth T.C."/>
            <person name="Visser J."/>
            <person name="Yu J.-H."/>
            <person name="Zhou M."/>
            <person name="Andersen M.R."/>
            <person name="Archer D.B."/>
            <person name="Baker S.E."/>
            <person name="Benoit I."/>
            <person name="Brakhage A.A."/>
            <person name="Braus G.H."/>
            <person name="Fischer R."/>
            <person name="Frisvad J.C."/>
            <person name="Goldman G.H."/>
            <person name="Houbraken J."/>
            <person name="Oakley B."/>
            <person name="Pocsi I."/>
            <person name="Scazzocchio C."/>
            <person name="Seiboth B."/>
            <person name="vanKuyk P.A."/>
            <person name="Wortman J."/>
            <person name="Dyer P.S."/>
            <person name="Grigoriev I.V."/>
        </authorList>
    </citation>
    <scope>NUCLEOTIDE SEQUENCE [LARGE SCALE GENOMIC DNA]</scope>
    <source>
        <strain evidence="2">CBS 106.47</strain>
    </source>
</reference>
<evidence type="ECO:0000313" key="1">
    <source>
        <dbReference type="EMBL" id="OJZ88815.1"/>
    </source>
</evidence>
<sequence>MNRKKDGADVFADHTMRTILIGQNSRPRSPEGQQIETGLLKGWHVPSLKCGTLSPR</sequence>
<dbReference type="VEuPathDB" id="FungiDB:ASPFODRAFT_44573"/>
<accession>A0A1M3TPY6</accession>
<dbReference type="AlphaFoldDB" id="A0A1M3TPY6"/>
<organism evidence="1 2">
    <name type="scientific">Aspergillus luchuensis (strain CBS 106.47)</name>
    <dbReference type="NCBI Taxonomy" id="1137211"/>
    <lineage>
        <taxon>Eukaryota</taxon>
        <taxon>Fungi</taxon>
        <taxon>Dikarya</taxon>
        <taxon>Ascomycota</taxon>
        <taxon>Pezizomycotina</taxon>
        <taxon>Eurotiomycetes</taxon>
        <taxon>Eurotiomycetidae</taxon>
        <taxon>Eurotiales</taxon>
        <taxon>Aspergillaceae</taxon>
        <taxon>Aspergillus</taxon>
        <taxon>Aspergillus subgen. Circumdati</taxon>
    </lineage>
</organism>